<dbReference type="AlphaFoldDB" id="A0A3G1KPN6"/>
<evidence type="ECO:0000256" key="2">
    <source>
        <dbReference type="SAM" id="SignalP"/>
    </source>
</evidence>
<dbReference type="KEGG" id="fwa:DCMF_06075"/>
<dbReference type="OrthoDB" id="9933071at2"/>
<feature type="chain" id="PRO_5039346227" evidence="2">
    <location>
        <begin position="24"/>
        <end position="113"/>
    </location>
</feature>
<dbReference type="RefSeq" id="WP_148133598.1">
    <property type="nucleotide sequence ID" value="NZ_CP017634.1"/>
</dbReference>
<dbReference type="Pfam" id="PF10925">
    <property type="entry name" value="DUF2680"/>
    <property type="match status" value="1"/>
</dbReference>
<sequence length="113" mass="12415">MKKAFSLILALILFVAFTSVAFAGTISANADHGKNRPELTMTSDQKAKMISLKIQMLELKKEIIKQNVTNGTLTQDQAKLMDERINAKIAALKSGRLGPIHPHRSPGSKKTQE</sequence>
<gene>
    <name evidence="3" type="ORF">DCMF_06075</name>
</gene>
<dbReference type="EMBL" id="CP017634">
    <property type="protein sequence ID" value="ATW24407.1"/>
    <property type="molecule type" value="Genomic_DNA"/>
</dbReference>
<keyword evidence="4" id="KW-1185">Reference proteome</keyword>
<protein>
    <submittedName>
        <fullName evidence="3">Uncharacterized protein</fullName>
    </submittedName>
</protein>
<proteinExistence type="predicted"/>
<dbReference type="InterPro" id="IPR024485">
    <property type="entry name" value="DUF2680"/>
</dbReference>
<keyword evidence="2" id="KW-0732">Signal</keyword>
<reference evidence="3 4" key="1">
    <citation type="submission" date="2016-10" db="EMBL/GenBank/DDBJ databases">
        <title>Complete Genome Sequence of Peptococcaceae strain DCMF.</title>
        <authorList>
            <person name="Edwards R.J."/>
            <person name="Holland S.I."/>
            <person name="Deshpande N.P."/>
            <person name="Wong Y.K."/>
            <person name="Ertan H."/>
            <person name="Manefield M."/>
            <person name="Russell T.L."/>
            <person name="Lee M.J."/>
        </authorList>
    </citation>
    <scope>NUCLEOTIDE SEQUENCE [LARGE SCALE GENOMIC DNA]</scope>
    <source>
        <strain evidence="3 4">DCMF</strain>
    </source>
</reference>
<evidence type="ECO:0000313" key="3">
    <source>
        <dbReference type="EMBL" id="ATW24407.1"/>
    </source>
</evidence>
<organism evidence="3 4">
    <name type="scientific">Formimonas warabiya</name>
    <dbReference type="NCBI Taxonomy" id="1761012"/>
    <lineage>
        <taxon>Bacteria</taxon>
        <taxon>Bacillati</taxon>
        <taxon>Bacillota</taxon>
        <taxon>Clostridia</taxon>
        <taxon>Eubacteriales</taxon>
        <taxon>Peptococcaceae</taxon>
        <taxon>Candidatus Formimonas</taxon>
    </lineage>
</organism>
<dbReference type="Proteomes" id="UP000323521">
    <property type="component" value="Chromosome"/>
</dbReference>
<accession>A0A3G1KPN6</accession>
<evidence type="ECO:0000313" key="4">
    <source>
        <dbReference type="Proteomes" id="UP000323521"/>
    </source>
</evidence>
<feature type="signal peptide" evidence="2">
    <location>
        <begin position="1"/>
        <end position="23"/>
    </location>
</feature>
<feature type="region of interest" description="Disordered" evidence="1">
    <location>
        <begin position="94"/>
        <end position="113"/>
    </location>
</feature>
<evidence type="ECO:0000256" key="1">
    <source>
        <dbReference type="SAM" id="MobiDB-lite"/>
    </source>
</evidence>
<name>A0A3G1KPN6_FORW1</name>